<proteinExistence type="inferred from homology"/>
<evidence type="ECO:0000256" key="1">
    <source>
        <dbReference type="ARBA" id="ARBA00007534"/>
    </source>
</evidence>
<dbReference type="Gene3D" id="3.40.50.1820">
    <property type="entry name" value="alpha/beta hydrolase"/>
    <property type="match status" value="1"/>
</dbReference>
<evidence type="ECO:0000313" key="6">
    <source>
        <dbReference type="Proteomes" id="UP000694460"/>
    </source>
</evidence>
<evidence type="ECO:0000256" key="3">
    <source>
        <dbReference type="ARBA" id="ARBA00022801"/>
    </source>
</evidence>
<dbReference type="Proteomes" id="UP000694460">
    <property type="component" value="Unassembled WGS sequence"/>
</dbReference>
<keyword evidence="2" id="KW-0719">Serine esterase</keyword>
<dbReference type="InterPro" id="IPR029058">
    <property type="entry name" value="AB_hydrolase_fold"/>
</dbReference>
<accession>A0ABS4ZLG2</accession>
<dbReference type="SUPFAM" id="SSF53474">
    <property type="entry name" value="alpha/beta-Hydrolases"/>
    <property type="match status" value="1"/>
</dbReference>
<evidence type="ECO:0000256" key="4">
    <source>
        <dbReference type="ARBA" id="ARBA00023157"/>
    </source>
</evidence>
<dbReference type="EMBL" id="JAGIOP010000001">
    <property type="protein sequence ID" value="MBP2450319.1"/>
    <property type="molecule type" value="Genomic_DNA"/>
</dbReference>
<dbReference type="Pfam" id="PF01083">
    <property type="entry name" value="Cutinase"/>
    <property type="match status" value="1"/>
</dbReference>
<evidence type="ECO:0000313" key="5">
    <source>
        <dbReference type="EMBL" id="MBP2450319.1"/>
    </source>
</evidence>
<dbReference type="PANTHER" id="PTHR33630">
    <property type="entry name" value="CUTINASE RV1984C-RELATED-RELATED"/>
    <property type="match status" value="1"/>
</dbReference>
<comment type="caution">
    <text evidence="5">The sequence shown here is derived from an EMBL/GenBank/DDBJ whole genome shotgun (WGS) entry which is preliminary data.</text>
</comment>
<dbReference type="SMART" id="SM01110">
    <property type="entry name" value="Cutinase"/>
    <property type="match status" value="1"/>
</dbReference>
<sequence>MSQADLPSKCEHGLMSLNTAVLRWAIAASIATAVLISPVPAASADPCSDVEVVFARGTGEPPGIGRVGQTLVDQLGSRIAPRSLGVYAVNYPAGLNFLTTADGANDAAGHIAWLADQCPGTQVVLGGFSQGAAAVSMLAGVPPIGDRIGTIGSAPALPSYSADRVAAVAVFGNPGNRFGTPLSSTGQFAGRAIDLCSAGDPICVEGGRARAAHSAYELPPYPDQAAGFIAGQL</sequence>
<dbReference type="GO" id="GO:0050525">
    <property type="term" value="F:cutinase activity"/>
    <property type="evidence" value="ECO:0007669"/>
    <property type="project" value="UniProtKB-EC"/>
</dbReference>
<dbReference type="PANTHER" id="PTHR33630:SF9">
    <property type="entry name" value="CUTINASE 4"/>
    <property type="match status" value="1"/>
</dbReference>
<gene>
    <name evidence="5" type="ORF">JOF57_000204</name>
</gene>
<dbReference type="InterPro" id="IPR000675">
    <property type="entry name" value="Cutinase/axe"/>
</dbReference>
<comment type="similarity">
    <text evidence="1">Belongs to the cutinase family.</text>
</comment>
<keyword evidence="3 5" id="KW-0378">Hydrolase</keyword>
<reference evidence="5 6" key="1">
    <citation type="submission" date="2021-03" db="EMBL/GenBank/DDBJ databases">
        <title>Sequencing the genomes of 1000 actinobacteria strains.</title>
        <authorList>
            <person name="Klenk H.-P."/>
        </authorList>
    </citation>
    <scope>NUCLEOTIDE SEQUENCE [LARGE SCALE GENOMIC DNA]</scope>
    <source>
        <strain evidence="5 6">DSM 46713</strain>
    </source>
</reference>
<organism evidence="5 6">
    <name type="scientific">Mycolicibacterium lutetiense</name>
    <dbReference type="NCBI Taxonomy" id="1641992"/>
    <lineage>
        <taxon>Bacteria</taxon>
        <taxon>Bacillati</taxon>
        <taxon>Actinomycetota</taxon>
        <taxon>Actinomycetes</taxon>
        <taxon>Mycobacteriales</taxon>
        <taxon>Mycobacteriaceae</taxon>
        <taxon>Mycolicibacterium</taxon>
    </lineage>
</organism>
<evidence type="ECO:0000256" key="2">
    <source>
        <dbReference type="ARBA" id="ARBA00022487"/>
    </source>
</evidence>
<keyword evidence="6" id="KW-1185">Reference proteome</keyword>
<name>A0ABS4ZLG2_9MYCO</name>
<protein>
    <submittedName>
        <fullName evidence="5">Cutinase</fullName>
        <ecNumber evidence="5">3.1.1.74</ecNumber>
    </submittedName>
</protein>
<dbReference type="EC" id="3.1.1.74" evidence="5"/>
<keyword evidence="4" id="KW-1015">Disulfide bond</keyword>